<dbReference type="NCBIfam" id="NF008752">
    <property type="entry name" value="PRK11784.1-4"/>
    <property type="match status" value="1"/>
</dbReference>
<protein>
    <submittedName>
        <fullName evidence="3">tRNA 2-selenouridine synthase</fullName>
    </submittedName>
</protein>
<dbReference type="GO" id="GO:0004792">
    <property type="term" value="F:thiosulfate-cyanide sulfurtransferase activity"/>
    <property type="evidence" value="ECO:0007669"/>
    <property type="project" value="InterPro"/>
</dbReference>
<accession>A0A1H8MJ30</accession>
<dbReference type="InterPro" id="IPR001763">
    <property type="entry name" value="Rhodanese-like_dom"/>
</dbReference>
<evidence type="ECO:0000259" key="2">
    <source>
        <dbReference type="PROSITE" id="PS50206"/>
    </source>
</evidence>
<dbReference type="InterPro" id="IPR036873">
    <property type="entry name" value="Rhodanese-like_dom_sf"/>
</dbReference>
<dbReference type="SUPFAM" id="SSF52821">
    <property type="entry name" value="Rhodanese/Cell cycle control phosphatase"/>
    <property type="match status" value="1"/>
</dbReference>
<evidence type="ECO:0000256" key="1">
    <source>
        <dbReference type="ARBA" id="ARBA00023266"/>
    </source>
</evidence>
<keyword evidence="1" id="KW-0711">Selenium</keyword>
<dbReference type="RefSeq" id="WP_093115046.1">
    <property type="nucleotide sequence ID" value="NZ_FODS01000002.1"/>
</dbReference>
<dbReference type="AlphaFoldDB" id="A0A1H8MJ30"/>
<feature type="domain" description="Rhodanese" evidence="2">
    <location>
        <begin position="13"/>
        <end position="131"/>
    </location>
</feature>
<dbReference type="PANTHER" id="PTHR30401:SF0">
    <property type="entry name" value="TRNA 2-SELENOURIDINE SYNTHASE"/>
    <property type="match status" value="1"/>
</dbReference>
<dbReference type="InterPro" id="IPR058840">
    <property type="entry name" value="AAA_SelU"/>
</dbReference>
<dbReference type="Proteomes" id="UP000198893">
    <property type="component" value="Unassembled WGS sequence"/>
</dbReference>
<keyword evidence="4" id="KW-1185">Reference proteome</keyword>
<dbReference type="PROSITE" id="PS50206">
    <property type="entry name" value="RHODANESE_3"/>
    <property type="match status" value="1"/>
</dbReference>
<dbReference type="Pfam" id="PF26341">
    <property type="entry name" value="AAA_SelU"/>
    <property type="match status" value="1"/>
</dbReference>
<gene>
    <name evidence="3" type="ORF">SAMN04490248_102106</name>
</gene>
<dbReference type="GO" id="GO:0043828">
    <property type="term" value="F:tRNA 2-selenouridine synthase activity"/>
    <property type="evidence" value="ECO:0007669"/>
    <property type="project" value="InterPro"/>
</dbReference>
<dbReference type="STRING" id="569882.SAMN04490248_102106"/>
<evidence type="ECO:0000313" key="3">
    <source>
        <dbReference type="EMBL" id="SEO17284.1"/>
    </source>
</evidence>
<reference evidence="3 4" key="1">
    <citation type="submission" date="2016-10" db="EMBL/GenBank/DDBJ databases">
        <authorList>
            <person name="de Groot N.N."/>
        </authorList>
    </citation>
    <scope>NUCLEOTIDE SEQUENCE [LARGE SCALE GENOMIC DNA]</scope>
    <source>
        <strain evidence="3 4">DSM 27842</strain>
    </source>
</reference>
<dbReference type="Gene3D" id="3.40.250.10">
    <property type="entry name" value="Rhodanese-like domain"/>
    <property type="match status" value="1"/>
</dbReference>
<evidence type="ECO:0000313" key="4">
    <source>
        <dbReference type="Proteomes" id="UP000198893"/>
    </source>
</evidence>
<dbReference type="PANTHER" id="PTHR30401">
    <property type="entry name" value="TRNA 2-SELENOURIDINE SYNTHASE"/>
    <property type="match status" value="1"/>
</dbReference>
<dbReference type="NCBIfam" id="NF008750">
    <property type="entry name" value="PRK11784.1-2"/>
    <property type="match status" value="1"/>
</dbReference>
<dbReference type="NCBIfam" id="TIGR03167">
    <property type="entry name" value="tRNA_sel_U_synt"/>
    <property type="match status" value="1"/>
</dbReference>
<dbReference type="GO" id="GO:0002098">
    <property type="term" value="P:tRNA wobble uridine modification"/>
    <property type="evidence" value="ECO:0007669"/>
    <property type="project" value="InterPro"/>
</dbReference>
<organism evidence="3 4">
    <name type="scientific">Salinihabitans flavidus</name>
    <dbReference type="NCBI Taxonomy" id="569882"/>
    <lineage>
        <taxon>Bacteria</taxon>
        <taxon>Pseudomonadati</taxon>
        <taxon>Pseudomonadota</taxon>
        <taxon>Alphaproteobacteria</taxon>
        <taxon>Rhodobacterales</taxon>
        <taxon>Roseobacteraceae</taxon>
        <taxon>Salinihabitans</taxon>
    </lineage>
</organism>
<dbReference type="OrthoDB" id="9808735at2"/>
<dbReference type="SMART" id="SM00450">
    <property type="entry name" value="RHOD"/>
    <property type="match status" value="1"/>
</dbReference>
<sequence length="356" mass="38418">MAERLTSLQDLAQLPHDDIIDVRSPSEYAEDHIPGAISLPVLSDEERAHVGTIYVQQDRFLARKVGAALVARNAAAHLEGPLADRTGGWRPLVYCWRGGQRSGSFASILEQVGWRVGLIEGGYKSYRRLVVGAMHDTPLAHRVVVIDGGTGTAKTDVLHHLADRGAQVLDLEGLAAHRGSVFGARPGGQPSQKRFEGMIAMRLTGMDTSRPVYVEAESNRIGGVFVPPALWKAMTRAPRVLIEASVEARAAYLVRAYADLLEDGSAFGAALAQLAPHHGKAQIARWQEMLAAGELRALAQDLMERHYDPRYAKSSARLGAPLARVAMTDLDAAALGRAADRILALDLPRRAPVSGT</sequence>
<name>A0A1H8MJ30_9RHOB</name>
<proteinExistence type="predicted"/>
<dbReference type="EMBL" id="FODS01000002">
    <property type="protein sequence ID" value="SEO17284.1"/>
    <property type="molecule type" value="Genomic_DNA"/>
</dbReference>
<dbReference type="Pfam" id="PF00581">
    <property type="entry name" value="Rhodanese"/>
    <property type="match status" value="1"/>
</dbReference>
<dbReference type="InterPro" id="IPR001307">
    <property type="entry name" value="Thiosulphate_STrfase_CS"/>
</dbReference>
<dbReference type="InterPro" id="IPR017582">
    <property type="entry name" value="SelU"/>
</dbReference>
<dbReference type="PROSITE" id="PS00380">
    <property type="entry name" value="RHODANESE_1"/>
    <property type="match status" value="1"/>
</dbReference>